<reference evidence="2 3" key="2">
    <citation type="journal article" date="2017" name="Genome Biol. Evol.">
        <title>Trajectories and Drivers of Genome Evolution in Surface-Associated Marine Phaeobacter.</title>
        <authorList>
            <person name="Freese H.M."/>
            <person name="Sikorski J."/>
            <person name="Bunk B."/>
            <person name="Scheuner C."/>
            <person name="Meier-Kolthoff J.P."/>
            <person name="Sproer C."/>
            <person name="Gram L."/>
            <person name="Overmann J."/>
        </authorList>
    </citation>
    <scope>NUCLEOTIDE SEQUENCE [LARGE SCALE GENOMIC DNA]</scope>
    <source>
        <strain evidence="2 3">P88</strain>
        <plasmid evidence="2">pP88_h</plasmid>
    </source>
</reference>
<accession>A0A2I7KHD1</accession>
<sequence length="90" mass="10323">MADAYLKEVVRDLPIGLVVCGRKLRPEVSSYVSQGVVQVIAGPEMCHVVIDIQRPYHRPKRKPLLPKSAPDAPHKWREPDERHNPQRPRN</sequence>
<keyword evidence="2" id="KW-0614">Plasmid</keyword>
<protein>
    <submittedName>
        <fullName evidence="2">Uncharacterized protein</fullName>
    </submittedName>
</protein>
<gene>
    <name evidence="2" type="ORF">PhaeoP88_04691</name>
</gene>
<reference evidence="2 3" key="1">
    <citation type="journal article" date="2017" name="Front. Microbiol.">
        <title>Phaeobacter piscinae sp. nov., a species of the Roseobacter group and potential aquaculture probiont.</title>
        <authorList>
            <person name="Sonnenschein E.C."/>
            <person name="Phippen C.B.W."/>
            <person name="Nielsen K.F."/>
            <person name="Mateiu R.V."/>
            <person name="Melchiorsen J."/>
            <person name="Gram L."/>
            <person name="Overmann J."/>
            <person name="Freese H.M."/>
        </authorList>
    </citation>
    <scope>NUCLEOTIDE SEQUENCE [LARGE SCALE GENOMIC DNA]</scope>
    <source>
        <strain evidence="2 3">P88</strain>
        <plasmid evidence="2">pP88_h</plasmid>
    </source>
</reference>
<dbReference type="EMBL" id="CP010733">
    <property type="protein sequence ID" value="AUR02003.1"/>
    <property type="molecule type" value="Genomic_DNA"/>
</dbReference>
<organism evidence="2 3">
    <name type="scientific">Phaeobacter inhibens</name>
    <dbReference type="NCBI Taxonomy" id="221822"/>
    <lineage>
        <taxon>Bacteria</taxon>
        <taxon>Pseudomonadati</taxon>
        <taxon>Pseudomonadota</taxon>
        <taxon>Alphaproteobacteria</taxon>
        <taxon>Rhodobacterales</taxon>
        <taxon>Roseobacteraceae</taxon>
        <taxon>Phaeobacter</taxon>
    </lineage>
</organism>
<evidence type="ECO:0000313" key="3">
    <source>
        <dbReference type="Proteomes" id="UP000236447"/>
    </source>
</evidence>
<name>A0A2I7KHD1_9RHOB</name>
<geneLocation type="plasmid" evidence="3">
    <name>pp88_h</name>
</geneLocation>
<dbReference type="AlphaFoldDB" id="A0A2I7KHD1"/>
<evidence type="ECO:0000313" key="2">
    <source>
        <dbReference type="EMBL" id="AUR02003.1"/>
    </source>
</evidence>
<proteinExistence type="predicted"/>
<feature type="region of interest" description="Disordered" evidence="1">
    <location>
        <begin position="59"/>
        <end position="90"/>
    </location>
</feature>
<dbReference type="Proteomes" id="UP000236447">
    <property type="component" value="Plasmid pP88_h"/>
</dbReference>
<evidence type="ECO:0000256" key="1">
    <source>
        <dbReference type="SAM" id="MobiDB-lite"/>
    </source>
</evidence>
<feature type="compositionally biased region" description="Basic and acidic residues" evidence="1">
    <location>
        <begin position="72"/>
        <end position="84"/>
    </location>
</feature>